<organism evidence="1 2">
    <name type="scientific">Racocetra persica</name>
    <dbReference type="NCBI Taxonomy" id="160502"/>
    <lineage>
        <taxon>Eukaryota</taxon>
        <taxon>Fungi</taxon>
        <taxon>Fungi incertae sedis</taxon>
        <taxon>Mucoromycota</taxon>
        <taxon>Glomeromycotina</taxon>
        <taxon>Glomeromycetes</taxon>
        <taxon>Diversisporales</taxon>
        <taxon>Gigasporaceae</taxon>
        <taxon>Racocetra</taxon>
    </lineage>
</organism>
<gene>
    <name evidence="1" type="ORF">RPERSI_LOCUS28198</name>
</gene>
<feature type="non-terminal residue" evidence="1">
    <location>
        <position position="1"/>
    </location>
</feature>
<feature type="non-terminal residue" evidence="1">
    <location>
        <position position="66"/>
    </location>
</feature>
<evidence type="ECO:0000313" key="1">
    <source>
        <dbReference type="EMBL" id="CAG8831595.1"/>
    </source>
</evidence>
<comment type="caution">
    <text evidence="1">The sequence shown here is derived from an EMBL/GenBank/DDBJ whole genome shotgun (WGS) entry which is preliminary data.</text>
</comment>
<reference evidence="1" key="1">
    <citation type="submission" date="2021-06" db="EMBL/GenBank/DDBJ databases">
        <authorList>
            <person name="Kallberg Y."/>
            <person name="Tangrot J."/>
            <person name="Rosling A."/>
        </authorList>
    </citation>
    <scope>NUCLEOTIDE SEQUENCE</scope>
    <source>
        <strain evidence="1">MA461A</strain>
    </source>
</reference>
<proteinExistence type="predicted"/>
<dbReference type="Proteomes" id="UP000789920">
    <property type="component" value="Unassembled WGS sequence"/>
</dbReference>
<sequence>MDCCINLYVVFTNKFININYCPKYNEPYYKFCKTSRVPRKSTAYWSLISLLQIQYKDKAQAETSAS</sequence>
<accession>A0ACA9S8P0</accession>
<protein>
    <submittedName>
        <fullName evidence="1">30683_t:CDS:1</fullName>
    </submittedName>
</protein>
<evidence type="ECO:0000313" key="2">
    <source>
        <dbReference type="Proteomes" id="UP000789920"/>
    </source>
</evidence>
<keyword evidence="2" id="KW-1185">Reference proteome</keyword>
<dbReference type="EMBL" id="CAJVQC010101800">
    <property type="protein sequence ID" value="CAG8831595.1"/>
    <property type="molecule type" value="Genomic_DNA"/>
</dbReference>
<name>A0ACA9S8P0_9GLOM</name>